<dbReference type="EMBL" id="SNRW01011419">
    <property type="protein sequence ID" value="KAA6375177.1"/>
    <property type="molecule type" value="Genomic_DNA"/>
</dbReference>
<sequence>SIDQPDNCKSALTVVIDEGLCTGGTNIDPYPENCQLQECESSEQTAPCLCNEELDKNRPDCMCQATTGASVDQRSCICGINHHPTGCICSSSSDSGCICSSILENNPNGCICSTTIDSNPPSCSIQDCSSSFGESVITDSYVRTGTNHPSGCECPTESAQLAGIPAGQCSCLPSSDIRQECKVNILACASDTVPPEGCICTGTYHPDRCT</sequence>
<reference evidence="1 2" key="1">
    <citation type="submission" date="2019-03" db="EMBL/GenBank/DDBJ databases">
        <title>Single cell metagenomics reveals metabolic interactions within the superorganism composed of flagellate Streblomastix strix and complex community of Bacteroidetes bacteria on its surface.</title>
        <authorList>
            <person name="Treitli S.C."/>
            <person name="Kolisko M."/>
            <person name="Husnik F."/>
            <person name="Keeling P."/>
            <person name="Hampl V."/>
        </authorList>
    </citation>
    <scope>NUCLEOTIDE SEQUENCE [LARGE SCALE GENOMIC DNA]</scope>
    <source>
        <strain evidence="1">ST1C</strain>
    </source>
</reference>
<proteinExistence type="predicted"/>
<name>A0A5J4UXV1_9EUKA</name>
<comment type="caution">
    <text evidence="1">The sequence shown here is derived from an EMBL/GenBank/DDBJ whole genome shotgun (WGS) entry which is preliminary data.</text>
</comment>
<organism evidence="1 2">
    <name type="scientific">Streblomastix strix</name>
    <dbReference type="NCBI Taxonomy" id="222440"/>
    <lineage>
        <taxon>Eukaryota</taxon>
        <taxon>Metamonada</taxon>
        <taxon>Preaxostyla</taxon>
        <taxon>Oxymonadida</taxon>
        <taxon>Streblomastigidae</taxon>
        <taxon>Streblomastix</taxon>
    </lineage>
</organism>
<evidence type="ECO:0000313" key="2">
    <source>
        <dbReference type="Proteomes" id="UP000324800"/>
    </source>
</evidence>
<gene>
    <name evidence="1" type="ORF">EZS28_029294</name>
</gene>
<accession>A0A5J4UXV1</accession>
<dbReference type="Proteomes" id="UP000324800">
    <property type="component" value="Unassembled WGS sequence"/>
</dbReference>
<protein>
    <submittedName>
        <fullName evidence="1">Uncharacterized protein</fullName>
    </submittedName>
</protein>
<evidence type="ECO:0000313" key="1">
    <source>
        <dbReference type="EMBL" id="KAA6375177.1"/>
    </source>
</evidence>
<dbReference type="AlphaFoldDB" id="A0A5J4UXV1"/>
<feature type="non-terminal residue" evidence="1">
    <location>
        <position position="1"/>
    </location>
</feature>